<evidence type="ECO:0000256" key="6">
    <source>
        <dbReference type="ARBA" id="ARBA00022884"/>
    </source>
</evidence>
<dbReference type="PROSITE" id="PS00092">
    <property type="entry name" value="N6_MTASE"/>
    <property type="match status" value="1"/>
</dbReference>
<dbReference type="PROSITE" id="PS01261">
    <property type="entry name" value="UPF0020"/>
    <property type="match status" value="1"/>
</dbReference>
<dbReference type="Pfam" id="PF10672">
    <property type="entry name" value="Methyltrans_SAM"/>
    <property type="match status" value="1"/>
</dbReference>
<comment type="similarity">
    <text evidence="7">Belongs to the methyltransferase superfamily. RlmKL family.</text>
</comment>
<evidence type="ECO:0000256" key="3">
    <source>
        <dbReference type="ARBA" id="ARBA00022603"/>
    </source>
</evidence>
<dbReference type="AlphaFoldDB" id="A0A5P6H7Q4"/>
<dbReference type="PRINTS" id="PR00507">
    <property type="entry name" value="N12N6MTFRASE"/>
</dbReference>
<evidence type="ECO:0000256" key="2">
    <source>
        <dbReference type="ARBA" id="ARBA00022552"/>
    </source>
</evidence>
<dbReference type="FunFam" id="3.40.50.150:FF:000039">
    <property type="entry name" value="Ribosomal RNA large subunit methyltransferase K/L"/>
    <property type="match status" value="1"/>
</dbReference>
<comment type="caution">
    <text evidence="11">The sequence shown here is derived from an EMBL/GenBank/DDBJ whole genome shotgun (WGS) entry which is preliminary data.</text>
</comment>
<evidence type="ECO:0000256" key="7">
    <source>
        <dbReference type="HAMAP-Rule" id="MF_01858"/>
    </source>
</evidence>
<dbReference type="PANTHER" id="PTHR47313">
    <property type="entry name" value="RIBOSOMAL RNA LARGE SUBUNIT METHYLTRANSFERASE K/L"/>
    <property type="match status" value="1"/>
</dbReference>
<dbReference type="CDD" id="cd02440">
    <property type="entry name" value="AdoMet_MTases"/>
    <property type="match status" value="1"/>
</dbReference>
<keyword evidence="1 7" id="KW-0963">Cytoplasm</keyword>
<dbReference type="NCBIfam" id="NF008748">
    <property type="entry name" value="PRK11783.1"/>
    <property type="match status" value="1"/>
</dbReference>
<dbReference type="Proteomes" id="UP001149314">
    <property type="component" value="Unassembled WGS sequence"/>
</dbReference>
<gene>
    <name evidence="7" type="primary">rlmL</name>
    <name evidence="10" type="synonym">rlmKL</name>
    <name evidence="11" type="ORF">CRX53_06010</name>
    <name evidence="10" type="ORF">OEZ79_17965</name>
</gene>
<dbReference type="FunFam" id="3.30.750.80:FF:000001">
    <property type="entry name" value="Ribosomal RNA large subunit methyltransferase K/L"/>
    <property type="match status" value="1"/>
</dbReference>
<dbReference type="GO" id="GO:0070043">
    <property type="term" value="F:rRNA (guanine-N7-)-methyltransferase activity"/>
    <property type="evidence" value="ECO:0007669"/>
    <property type="project" value="UniProtKB-UniRule"/>
</dbReference>
<keyword evidence="5 7" id="KW-0949">S-adenosyl-L-methionine</keyword>
<dbReference type="InterPro" id="IPR004114">
    <property type="entry name" value="THUMP_dom"/>
</dbReference>
<evidence type="ECO:0000259" key="9">
    <source>
        <dbReference type="PROSITE" id="PS51165"/>
    </source>
</evidence>
<dbReference type="Pfam" id="PF01170">
    <property type="entry name" value="UPF0020"/>
    <property type="match status" value="1"/>
</dbReference>
<reference evidence="10" key="3">
    <citation type="journal article" date="2023" name="Genes Genomics">
        <title>Genomic insights of Leclercia adecarboxylata strains linked to an outbreak in public hospitals in Mexico.</title>
        <authorList>
            <person name="Barrios-Villa E."/>
            <person name="Pacheco-Flores B."/>
            <person name="Lozano-Zarain P."/>
            <person name="Del Campo-Ortega R."/>
            <person name="de Jesus Ascencio-Montiel I."/>
            <person name="Gonzalez-Leon M."/>
            <person name="Camorlinga-Ponce M."/>
            <person name="Gaytan Cervantes F.J."/>
            <person name="Gonzalez Torres C."/>
            <person name="Aguilar E."/>
            <person name="Gonzalez Ibarra J."/>
            <person name="Torres Lopez F.J."/>
            <person name="Rosas-Vargas H."/>
            <person name="Gonzalez-Bonilla C.R."/>
            <person name="Del Carmen Rocha-Gracia R."/>
        </authorList>
    </citation>
    <scope>NUCLEOTIDE SEQUENCE</scope>
    <source>
        <strain evidence="10">Lac40</strain>
    </source>
</reference>
<keyword evidence="4 7" id="KW-0808">Transferase</keyword>
<dbReference type="GO" id="GO:0005737">
    <property type="term" value="C:cytoplasm"/>
    <property type="evidence" value="ECO:0007669"/>
    <property type="project" value="UniProtKB-SubCell"/>
</dbReference>
<evidence type="ECO:0000256" key="1">
    <source>
        <dbReference type="ARBA" id="ARBA00022490"/>
    </source>
</evidence>
<name>A0A5P6H7Q4_9ENTR</name>
<evidence type="ECO:0000313" key="11">
    <source>
        <dbReference type="EMBL" id="PHH03557.1"/>
    </source>
</evidence>
<reference evidence="12" key="2">
    <citation type="submission" date="2017-09" db="EMBL/GenBank/DDBJ databases">
        <title>FDA dAtabase for Regulatory Grade micrObial Sequences (FDA-ARGOS): Supporting development and validation of Infectious Disease Dx tests.</title>
        <authorList>
            <person name="Minogue T."/>
            <person name="Wolcott M."/>
            <person name="Wasieloski L."/>
            <person name="Aguilar W."/>
            <person name="Moore D."/>
            <person name="Tallon L."/>
            <person name="Sadzewicz L."/>
            <person name="Ott S."/>
            <person name="Zhao X."/>
            <person name="Nagaraj S."/>
            <person name="Vavikolanu K."/>
            <person name="Aluvathingal J."/>
            <person name="Nadendla S."/>
            <person name="Sichtig H."/>
        </authorList>
    </citation>
    <scope>NUCLEOTIDE SEQUENCE [LARGE SCALE GENOMIC DNA]</scope>
    <source>
        <strain evidence="12">FDAARGOS_404</strain>
    </source>
</reference>
<dbReference type="InterPro" id="IPR029063">
    <property type="entry name" value="SAM-dependent_MTases_sf"/>
</dbReference>
<dbReference type="Gene3D" id="3.30.750.80">
    <property type="entry name" value="RNA methyltransferase domain (HRMD) like"/>
    <property type="match status" value="1"/>
</dbReference>
<keyword evidence="6 8" id="KW-0694">RNA-binding</keyword>
<evidence type="ECO:0000313" key="10">
    <source>
        <dbReference type="EMBL" id="MDC6640126.1"/>
    </source>
</evidence>
<dbReference type="EC" id="2.1.1.173" evidence="7"/>
<dbReference type="InterPro" id="IPR019614">
    <property type="entry name" value="SAM-dep_methyl-trfase"/>
</dbReference>
<organism evidence="11 12">
    <name type="scientific">Leclercia adecarboxylata</name>
    <dbReference type="NCBI Taxonomy" id="83655"/>
    <lineage>
        <taxon>Bacteria</taxon>
        <taxon>Pseudomonadati</taxon>
        <taxon>Pseudomonadota</taxon>
        <taxon>Gammaproteobacteria</taxon>
        <taxon>Enterobacterales</taxon>
        <taxon>Enterobacteriaceae</taxon>
        <taxon>Leclercia</taxon>
    </lineage>
</organism>
<dbReference type="EMBL" id="JAOURS010000022">
    <property type="protein sequence ID" value="MDC6640126.1"/>
    <property type="molecule type" value="Genomic_DNA"/>
</dbReference>
<sequence>MNSLFASTARGLEELLKTELENLGAQECQVVQGGVHFQGDTRLIYQSLMWSRLASRIMLPMRECKVYSDLDLYLGVQTIDWTEIFAPGATFAVHFSGLNDEIRNSQYGALKVKDAIVDCFTRKNLERPNVDRENPDLRINVRLNKEIASIALDLCGEGLHQRGYRDRAGIAPIKENLAAAIVMRSGWQPGTPLLDPMCGSGTLLIEAAMLATDRAPGLHRGQWGFKGWAQHDEATWQDVKAEAQTRARAGLAAYESRFYGSDSDSRVIERARSNARRAGIGDLVSFEVKDVSQLTNPLPKGPYGTVISNPPYGERLDSEPALIALHSLLGRTMKDLFGGWNLSLFSASPELLSCLQLRAERQFKAKNGPLDCVQKNYHLAEKEADSKPASIAEDYANRLRKNLKKFEKWAKQEGIECYRLYDADLPEYNVAVDRYGDWVVVQEYAPPKTVDPQKARQRMLDIIAATISVLNIAPNKLILKTRERQKGKNQYEKMNSKGEFIEVGEYNARLWVNLTDYLDTGLFLDHRIARRMLGQMSKGKDFLNLFSYTGSASVHAGLGGARTTTTVDMSRTYLEWAERNLRLNGLTGRAHRLLQADVLGWLRESDEQFDLIFIDPPTFSNSKRMEESFDVQRDHLALMKDLKRMLRKGGTIMFSNNKRGFRMDHEGLEQLGLKAQEISQKTLSQDFARNRQIHNCWLITAA</sequence>
<comment type="catalytic activity">
    <reaction evidence="7">
        <text>guanosine(2445) in 23S rRNA + S-adenosyl-L-methionine = N(2)-methylguanosine(2445) in 23S rRNA + S-adenosyl-L-homocysteine + H(+)</text>
        <dbReference type="Rhea" id="RHEA:42740"/>
        <dbReference type="Rhea" id="RHEA-COMP:10215"/>
        <dbReference type="Rhea" id="RHEA-COMP:10216"/>
        <dbReference type="ChEBI" id="CHEBI:15378"/>
        <dbReference type="ChEBI" id="CHEBI:57856"/>
        <dbReference type="ChEBI" id="CHEBI:59789"/>
        <dbReference type="ChEBI" id="CHEBI:74269"/>
        <dbReference type="ChEBI" id="CHEBI:74481"/>
        <dbReference type="EC" id="2.1.1.173"/>
    </reaction>
</comment>
<dbReference type="Pfam" id="PF22020">
    <property type="entry name" value="RlmL_1st"/>
    <property type="match status" value="1"/>
</dbReference>
<dbReference type="InterPro" id="IPR017244">
    <property type="entry name" value="23SrRNA_methyltr_KL"/>
</dbReference>
<proteinExistence type="inferred from homology"/>
<dbReference type="EC" id="2.1.1.264" evidence="7"/>
<reference evidence="11" key="1">
    <citation type="submission" date="2017-09" db="EMBL/GenBank/DDBJ databases">
        <title>FDA dAtabase for Regulatory Grade micrObial Sequences (FDA-ARGOS): Supporting development and validation of Infectious Disease Dx tests.</title>
        <authorList>
            <person name="Minogue T."/>
            <person name="Wolcott M."/>
            <person name="Wasieloski L."/>
            <person name="Aguilar W."/>
            <person name="Moore D."/>
            <person name="Tallon L.J."/>
            <person name="Sadzewicz L."/>
            <person name="Ott S."/>
            <person name="Zhao X."/>
            <person name="Nagaraj S."/>
            <person name="Vavikolanu K."/>
            <person name="Aluvathingal J."/>
            <person name="Nadendla S."/>
            <person name="Sichtig H."/>
        </authorList>
    </citation>
    <scope>NUCLEOTIDE SEQUENCE</scope>
    <source>
        <strain evidence="11">FDAARGOS_404</strain>
    </source>
</reference>
<dbReference type="GO" id="GO:0003723">
    <property type="term" value="F:RNA binding"/>
    <property type="evidence" value="ECO:0007669"/>
    <property type="project" value="UniProtKB-UniRule"/>
</dbReference>
<dbReference type="Pfam" id="PF02926">
    <property type="entry name" value="THUMP"/>
    <property type="match status" value="1"/>
</dbReference>
<evidence type="ECO:0000256" key="4">
    <source>
        <dbReference type="ARBA" id="ARBA00022679"/>
    </source>
</evidence>
<evidence type="ECO:0000256" key="8">
    <source>
        <dbReference type="PROSITE-ProRule" id="PRU00529"/>
    </source>
</evidence>
<accession>A0A5P6H7Q4</accession>
<dbReference type="GO" id="GO:0052915">
    <property type="term" value="F:23S rRNA (guanine(2445)-N(2))-methyltransferase activity"/>
    <property type="evidence" value="ECO:0007669"/>
    <property type="project" value="UniProtKB-UniRule"/>
</dbReference>
<dbReference type="EMBL" id="PDLK01000002">
    <property type="protein sequence ID" value="PHH03557.1"/>
    <property type="molecule type" value="Genomic_DNA"/>
</dbReference>
<dbReference type="HAMAP" id="MF_01858">
    <property type="entry name" value="23SrRNA_methyltr_KL"/>
    <property type="match status" value="1"/>
</dbReference>
<protein>
    <recommendedName>
        <fullName evidence="7">Ribosomal RNA large subunit methyltransferase K/L</fullName>
    </recommendedName>
    <domain>
        <recommendedName>
            <fullName evidence="7">23S rRNA m2G2445 methyltransferase</fullName>
            <ecNumber evidence="7">2.1.1.173</ecNumber>
        </recommendedName>
        <alternativeName>
            <fullName evidence="7">rRNA (guanine-N(2)-)-methyltransferase RlmL</fullName>
        </alternativeName>
    </domain>
    <domain>
        <recommendedName>
            <fullName evidence="7">23S rRNA m7G2069 methyltransferase</fullName>
            <ecNumber evidence="7">2.1.1.264</ecNumber>
        </recommendedName>
        <alternativeName>
            <fullName evidence="7">rRNA (guanine-N(7)-)-methyltransferase RlmK</fullName>
        </alternativeName>
    </domain>
</protein>
<keyword evidence="2 7" id="KW-0698">rRNA processing</keyword>
<dbReference type="FunFam" id="3.30.2130.30:FF:000001">
    <property type="entry name" value="Ribosomal RNA large subunit methyltransferase K/L"/>
    <property type="match status" value="1"/>
</dbReference>
<dbReference type="CDD" id="cd11715">
    <property type="entry name" value="THUMP_AdoMetMT"/>
    <property type="match status" value="1"/>
</dbReference>
<evidence type="ECO:0000256" key="5">
    <source>
        <dbReference type="ARBA" id="ARBA00022691"/>
    </source>
</evidence>
<dbReference type="PIRSF" id="PIRSF037618">
    <property type="entry name" value="RNA_Mtase_bacteria_prd"/>
    <property type="match status" value="1"/>
</dbReference>
<evidence type="ECO:0000313" key="12">
    <source>
        <dbReference type="Proteomes" id="UP000222768"/>
    </source>
</evidence>
<keyword evidence="3 7" id="KW-0489">Methyltransferase</keyword>
<comment type="catalytic activity">
    <reaction evidence="7">
        <text>guanosine(2069) in 23S rRNA + S-adenosyl-L-methionine = N(2)-methylguanosine(2069) in 23S rRNA + S-adenosyl-L-homocysteine + H(+)</text>
        <dbReference type="Rhea" id="RHEA:43772"/>
        <dbReference type="Rhea" id="RHEA-COMP:10688"/>
        <dbReference type="Rhea" id="RHEA-COMP:10689"/>
        <dbReference type="ChEBI" id="CHEBI:15378"/>
        <dbReference type="ChEBI" id="CHEBI:57856"/>
        <dbReference type="ChEBI" id="CHEBI:59789"/>
        <dbReference type="ChEBI" id="CHEBI:74269"/>
        <dbReference type="ChEBI" id="CHEBI:74481"/>
        <dbReference type="EC" id="2.1.1.264"/>
    </reaction>
</comment>
<feature type="domain" description="THUMP" evidence="9">
    <location>
        <begin position="43"/>
        <end position="154"/>
    </location>
</feature>
<dbReference type="InterPro" id="IPR000241">
    <property type="entry name" value="RlmKL-like_Mtase"/>
</dbReference>
<dbReference type="InterPro" id="IPR054170">
    <property type="entry name" value="RlmL_1st"/>
</dbReference>
<comment type="subcellular location">
    <subcellularLocation>
        <location evidence="7">Cytoplasm</location>
    </subcellularLocation>
</comment>
<dbReference type="SUPFAM" id="SSF53335">
    <property type="entry name" value="S-adenosyl-L-methionine-dependent methyltransferases"/>
    <property type="match status" value="2"/>
</dbReference>
<dbReference type="InterPro" id="IPR002052">
    <property type="entry name" value="DNA_methylase_N6_adenine_CS"/>
</dbReference>
<dbReference type="PANTHER" id="PTHR47313:SF1">
    <property type="entry name" value="RIBOSOMAL RNA LARGE SUBUNIT METHYLTRANSFERASE K_L"/>
    <property type="match status" value="1"/>
</dbReference>
<dbReference type="PROSITE" id="PS51165">
    <property type="entry name" value="THUMP"/>
    <property type="match status" value="1"/>
</dbReference>
<dbReference type="Proteomes" id="UP000222768">
    <property type="component" value="Unassembled WGS sequence"/>
</dbReference>
<comment type="function">
    <text evidence="7">Specifically methylates the guanine in position 2445 (m2G2445) and the guanine in position 2069 (m7G2069) of 23S rRNA.</text>
</comment>
<dbReference type="RefSeq" id="WP_032617391.1">
    <property type="nucleotide sequence ID" value="NZ_CBCYCG010000009.1"/>
</dbReference>
<dbReference type="InterPro" id="IPR053943">
    <property type="entry name" value="RlmKL-like_Mtase_CS"/>
</dbReference>
<dbReference type="Gene3D" id="3.40.50.150">
    <property type="entry name" value="Vaccinia Virus protein VP39"/>
    <property type="match status" value="2"/>
</dbReference>
<dbReference type="SMART" id="SM00981">
    <property type="entry name" value="THUMP"/>
    <property type="match status" value="1"/>
</dbReference>
<dbReference type="Gene3D" id="3.30.2130.30">
    <property type="match status" value="1"/>
</dbReference>